<dbReference type="InParanoid" id="A0A517S9K4"/>
<reference evidence="2 3" key="1">
    <citation type="submission" date="2019-02" db="EMBL/GenBank/DDBJ databases">
        <title>Deep-cultivation of Planctomycetes and their phenomic and genomic characterization uncovers novel biology.</title>
        <authorList>
            <person name="Wiegand S."/>
            <person name="Jogler M."/>
            <person name="Boedeker C."/>
            <person name="Pinto D."/>
            <person name="Vollmers J."/>
            <person name="Rivas-Marin E."/>
            <person name="Kohn T."/>
            <person name="Peeters S.H."/>
            <person name="Heuer A."/>
            <person name="Rast P."/>
            <person name="Oberbeckmann S."/>
            <person name="Bunk B."/>
            <person name="Jeske O."/>
            <person name="Meyerdierks A."/>
            <person name="Storesund J.E."/>
            <person name="Kallscheuer N."/>
            <person name="Luecker S."/>
            <person name="Lage O.M."/>
            <person name="Pohl T."/>
            <person name="Merkel B.J."/>
            <person name="Hornburger P."/>
            <person name="Mueller R.-W."/>
            <person name="Bruemmer F."/>
            <person name="Labrenz M."/>
            <person name="Spormann A.M."/>
            <person name="Op den Camp H."/>
            <person name="Overmann J."/>
            <person name="Amann R."/>
            <person name="Jetten M.S.M."/>
            <person name="Mascher T."/>
            <person name="Medema M.H."/>
            <person name="Devos D.P."/>
            <person name="Kaster A.-K."/>
            <person name="Ovreas L."/>
            <person name="Rohde M."/>
            <person name="Galperin M.Y."/>
            <person name="Jogler C."/>
        </authorList>
    </citation>
    <scope>NUCLEOTIDE SEQUENCE [LARGE SCALE GENOMIC DNA]</scope>
    <source>
        <strain evidence="2 3">Pan44</strain>
    </source>
</reference>
<accession>A0A517S9K4</accession>
<protein>
    <recommendedName>
        <fullName evidence="4">Transporter</fullName>
    </recommendedName>
</protein>
<dbReference type="OrthoDB" id="8534296at2"/>
<keyword evidence="1" id="KW-0732">Signal</keyword>
<proteinExistence type="predicted"/>
<gene>
    <name evidence="2" type="ORF">Pan44_08230</name>
</gene>
<keyword evidence="3" id="KW-1185">Reference proteome</keyword>
<evidence type="ECO:0000256" key="1">
    <source>
        <dbReference type="SAM" id="SignalP"/>
    </source>
</evidence>
<sequence length="299" mass="33077" precursor="true">MRFVILPHLSKLFVVAAVVLTLIGPGAFPANAADGPGFWGHLFPVQDDPAQDRWLDAIGAEDKGAESHHPRIPEPMVFDLVRPLGAKKGELEINVLGLIPLNRRVGLNKIPNPIGLVPGERHDPEWAPEIEYAIADGVAVEFELPFEGDELAAYKAAVQVTFGTAFDDKFIHGTQAILLYDIHSAHYSPTFLYLAGLRFDERWSMLAMVGLRTEINGPDVAERTERLVNASLFYDLNEQITLGVETDYAQSLSGGATWLVIPQIHWEISDHWMLQSGAGVNFTKDYSLPEAAIRLIRSF</sequence>
<dbReference type="Proteomes" id="UP000315700">
    <property type="component" value="Chromosome"/>
</dbReference>
<dbReference type="AlphaFoldDB" id="A0A517S9K4"/>
<name>A0A517S9K4_9PLAN</name>
<feature type="chain" id="PRO_5021892123" description="Transporter" evidence="1">
    <location>
        <begin position="33"/>
        <end position="299"/>
    </location>
</feature>
<evidence type="ECO:0000313" key="2">
    <source>
        <dbReference type="EMBL" id="QDT52810.1"/>
    </source>
</evidence>
<organism evidence="2 3">
    <name type="scientific">Caulifigura coniformis</name>
    <dbReference type="NCBI Taxonomy" id="2527983"/>
    <lineage>
        <taxon>Bacteria</taxon>
        <taxon>Pseudomonadati</taxon>
        <taxon>Planctomycetota</taxon>
        <taxon>Planctomycetia</taxon>
        <taxon>Planctomycetales</taxon>
        <taxon>Planctomycetaceae</taxon>
        <taxon>Caulifigura</taxon>
    </lineage>
</organism>
<dbReference type="EMBL" id="CP036271">
    <property type="protein sequence ID" value="QDT52810.1"/>
    <property type="molecule type" value="Genomic_DNA"/>
</dbReference>
<evidence type="ECO:0000313" key="3">
    <source>
        <dbReference type="Proteomes" id="UP000315700"/>
    </source>
</evidence>
<dbReference type="RefSeq" id="WP_145027478.1">
    <property type="nucleotide sequence ID" value="NZ_CP036271.1"/>
</dbReference>
<dbReference type="KEGG" id="ccos:Pan44_08230"/>
<evidence type="ECO:0008006" key="4">
    <source>
        <dbReference type="Google" id="ProtNLM"/>
    </source>
</evidence>
<feature type="signal peptide" evidence="1">
    <location>
        <begin position="1"/>
        <end position="32"/>
    </location>
</feature>